<evidence type="ECO:0000313" key="1">
    <source>
        <dbReference type="EMBL" id="KAG8449626.1"/>
    </source>
</evidence>
<comment type="caution">
    <text evidence="1">The sequence shown here is derived from an EMBL/GenBank/DDBJ whole genome shotgun (WGS) entry which is preliminary data.</text>
</comment>
<dbReference type="Proteomes" id="UP000812440">
    <property type="component" value="Chromosome 8_10"/>
</dbReference>
<dbReference type="AlphaFoldDB" id="A0A8T2K4Y9"/>
<accession>A0A8T2K4Y9</accession>
<organism evidence="1 2">
    <name type="scientific">Hymenochirus boettgeri</name>
    <name type="common">Congo dwarf clawed frog</name>
    <dbReference type="NCBI Taxonomy" id="247094"/>
    <lineage>
        <taxon>Eukaryota</taxon>
        <taxon>Metazoa</taxon>
        <taxon>Chordata</taxon>
        <taxon>Craniata</taxon>
        <taxon>Vertebrata</taxon>
        <taxon>Euteleostomi</taxon>
        <taxon>Amphibia</taxon>
        <taxon>Batrachia</taxon>
        <taxon>Anura</taxon>
        <taxon>Pipoidea</taxon>
        <taxon>Pipidae</taxon>
        <taxon>Pipinae</taxon>
        <taxon>Hymenochirus</taxon>
    </lineage>
</organism>
<keyword evidence="2" id="KW-1185">Reference proteome</keyword>
<sequence>MFNLQSIPTNLGTPRSKYLLMLELDPTVRQTTPFPLSKAFTCPSAAASLVHINGSNTEQFLVMGQRVYICIFFFGMD</sequence>
<proteinExistence type="predicted"/>
<protein>
    <submittedName>
        <fullName evidence="1">Uncharacterized protein</fullName>
    </submittedName>
</protein>
<reference evidence="1" key="1">
    <citation type="thesis" date="2020" institute="ProQuest LLC" country="789 East Eisenhower Parkway, Ann Arbor, MI, USA">
        <title>Comparative Genomics and Chromosome Evolution.</title>
        <authorList>
            <person name="Mudd A.B."/>
        </authorList>
    </citation>
    <scope>NUCLEOTIDE SEQUENCE</scope>
    <source>
        <strain evidence="1">Female2</strain>
        <tissue evidence="1">Blood</tissue>
    </source>
</reference>
<dbReference type="EMBL" id="JAACNH010000003">
    <property type="protein sequence ID" value="KAG8449626.1"/>
    <property type="molecule type" value="Genomic_DNA"/>
</dbReference>
<gene>
    <name evidence="1" type="ORF">GDO86_016314</name>
</gene>
<name>A0A8T2K4Y9_9PIPI</name>
<evidence type="ECO:0000313" key="2">
    <source>
        <dbReference type="Proteomes" id="UP000812440"/>
    </source>
</evidence>